<name>A0A3P3ZGW3_LEIBR</name>
<feature type="compositionally biased region" description="Basic and acidic residues" evidence="1">
    <location>
        <begin position="1029"/>
        <end position="1045"/>
    </location>
</feature>
<evidence type="ECO:0000313" key="2">
    <source>
        <dbReference type="EMBL" id="SYZ69513.1"/>
    </source>
</evidence>
<feature type="compositionally biased region" description="Acidic residues" evidence="1">
    <location>
        <begin position="1236"/>
        <end position="1247"/>
    </location>
</feature>
<organism evidence="2 3">
    <name type="scientific">Leishmania braziliensis MHOM/BR/75/M2904</name>
    <dbReference type="NCBI Taxonomy" id="420245"/>
    <lineage>
        <taxon>Eukaryota</taxon>
        <taxon>Discoba</taxon>
        <taxon>Euglenozoa</taxon>
        <taxon>Kinetoplastea</taxon>
        <taxon>Metakinetoplastina</taxon>
        <taxon>Trypanosomatida</taxon>
        <taxon>Trypanosomatidae</taxon>
        <taxon>Leishmaniinae</taxon>
        <taxon>Leishmania</taxon>
        <taxon>Leishmania braziliensis species complex</taxon>
    </lineage>
</organism>
<dbReference type="EMBL" id="LS997633">
    <property type="protein sequence ID" value="SYZ69513.1"/>
    <property type="molecule type" value="Genomic_DNA"/>
</dbReference>
<proteinExistence type="predicted"/>
<dbReference type="KEGG" id="lbz:LBRM_34_2240"/>
<gene>
    <name evidence="2" type="ORF">LBRM2904_34.2180</name>
</gene>
<evidence type="ECO:0000313" key="3">
    <source>
        <dbReference type="Proteomes" id="UP000319462"/>
    </source>
</evidence>
<sequence length="1500" mass="159654">MLVFAAAADVTALRRAVAALAGPATSMNYSDELPREESGDAERTSVTVGAARGAFKHDTWIFASASDSCSLLSEMPDSLRHLSPAQYQMASVELRQWKHLLSHRHVPQQHTRASCTIGHATRDNQVNDTTVRARTSTAATGNVDNLLFCQQRVDTVSSAECTGHLSLLWARVPHTTSDAEFADFGATRSPACAAPDGVADSSFPSRHHLLCVDVGGMYLPISWEHPVAERTQNAPPQPAESAATKAACASRRPNAVRIVHGHAQPKQTSFSDAHCSSTRGMTDEREAEVSQSLWRVLQERFTAATRSCPFRPEACATASPLTLTEVWVVPLLTADNDNDEPLNSATLAISAFPKLVDEKYQHNSADFVSVNGDGVRSFRLARHPPTHVLRIAGDDDARLTNPLSFATCQASVLGSRKRHRDKTTGRGDGADERQWLTTHVTHPLQDAVFLRACSCDCGSTDTAPPELPAVRLRILERGFLLRSCYFSEWCCAADFDITGSFLSPYLGKRTRSTTSHHAFYSALRRCVLAEDALVQHMVEKEAAKLVASCESPSGADVSSTSRVAAPQQSTTEEGLFKDSTLEGGSAGDTGAHGSERVWPVEELWNLWVRLEWIPPLTWQRVRVRLQFSEGLGPGKVRRCCIRELSPRALLGFLSRVATAVNVAYIEAKQLRQIDDSRANCVTADAEGDDDAVGADLGGVIDVSLADSRQRNIPFSLAARRESLVQVRRLLEFRAALPVAAELVTRQLSAGPSDVGIAAPCIPTVDPHPITAFRDVAVGSPALSAAARDLAADIAATTVLSASHPAASPAGSAADVATFAMAWLRGVLESPALLLPPLGVSGEMDERDSAEGSSCGARIHFSSRSAVDKETATLTALLARRSPFQPEKSLQDGLEVSMTSYPLPILPPSSLSAAEMYCEAADVAELRWSSPQPTATTDYHAAFSAAASKTPAPGAPSSAFGTASCCAVACEEVARLARTKTAAEIANVFRTSHQQLSATNPLAAFLYTRCVRYLQEQGVLTVMSPSGEGCGERDLSDPGRDDESVSRDSCAAPQSAAAASCSLFHSPMPQQEGCGQGGAAGVSLPENGDCLEDESGPSGEGDAVNTLLAETVVRVVQQNKSVVRRILALIQSYSCVLTEATAEVNSGAPFVSNTHRAAAAESVDRQPKDAVAQDLWHCLVPERNAAMRVNGAVGQPSSCAKATAQRLLQAFWTNVAATARLHLCNQLDASSGSEVDSTSDSEEEEEELAGGSPSLPTRRGGAVCLPAEAAASTYSEVQHGFIAKQSGANSKVTKSSISLPSSREQAHTSPAFPLLSPTLLSRQLPSPIPATHPSGVSIQAVRGLDGAKAMALYVQHILRCFNSTGHQQSQTQLGSCPLPSCATEAPWRAPPTMGDTAASHDNPWQPNYWLHHALFLLSYGLACPPDQSAVSTGAATTPADACSKGCHFVCSCSGDDQFALPPPPALAAFRTLRCGKLTLDAWIGAALEVYLQRWELSIQAQ</sequence>
<protein>
    <submittedName>
        <fullName evidence="2">Hypothetical_protein</fullName>
    </submittedName>
</protein>
<feature type="region of interest" description="Disordered" evidence="1">
    <location>
        <begin position="1229"/>
        <end position="1259"/>
    </location>
</feature>
<dbReference type="Proteomes" id="UP000319462">
    <property type="component" value="Chromosome 34"/>
</dbReference>
<dbReference type="VEuPathDB" id="TriTrypDB:LbrM.34.2240"/>
<feature type="region of interest" description="Disordered" evidence="1">
    <location>
        <begin position="552"/>
        <end position="593"/>
    </location>
</feature>
<dbReference type="RefSeq" id="XP_001568333.1">
    <property type="nucleotide sequence ID" value="XM_001568283.1"/>
</dbReference>
<accession>A0A3P3ZGW3</accession>
<evidence type="ECO:0000256" key="1">
    <source>
        <dbReference type="SAM" id="MobiDB-lite"/>
    </source>
</evidence>
<reference evidence="2 3" key="1">
    <citation type="submission" date="2018-09" db="EMBL/GenBank/DDBJ databases">
        <authorList>
            <person name="Peiro R."/>
            <person name="Begona"/>
            <person name="Cbmso G."/>
            <person name="Lopez M."/>
            <person name="Gonzalez S."/>
        </authorList>
    </citation>
    <scope>NUCLEOTIDE SEQUENCE [LARGE SCALE GENOMIC DNA]</scope>
</reference>
<feature type="compositionally biased region" description="Polar residues" evidence="1">
    <location>
        <begin position="556"/>
        <end position="572"/>
    </location>
</feature>
<feature type="region of interest" description="Disordered" evidence="1">
    <location>
        <begin position="1024"/>
        <end position="1048"/>
    </location>
</feature>